<protein>
    <submittedName>
        <fullName evidence="1">Uncharacterized protein</fullName>
    </submittedName>
</protein>
<reference evidence="1" key="1">
    <citation type="journal article" date="2021" name="Proc. Natl. Acad. Sci. U.S.A.">
        <title>A Catalog of Tens of Thousands of Viruses from Human Metagenomes Reveals Hidden Associations with Chronic Diseases.</title>
        <authorList>
            <person name="Tisza M.J."/>
            <person name="Buck C.B."/>
        </authorList>
    </citation>
    <scope>NUCLEOTIDE SEQUENCE</scope>
    <source>
        <strain evidence="1">CtML55</strain>
    </source>
</reference>
<name>A0A8S5RH18_9VIRU</name>
<proteinExistence type="predicted"/>
<evidence type="ECO:0000313" key="1">
    <source>
        <dbReference type="EMBL" id="DAE30678.1"/>
    </source>
</evidence>
<organism evidence="1">
    <name type="scientific">virus sp. ctML55</name>
    <dbReference type="NCBI Taxonomy" id="2827627"/>
    <lineage>
        <taxon>Viruses</taxon>
    </lineage>
</organism>
<sequence>MIMSIIYCGNTIMNSPFLIKLKKILVIYFLRYLYGR</sequence>
<accession>A0A8S5RH18</accession>
<dbReference type="EMBL" id="BK059105">
    <property type="protein sequence ID" value="DAE30678.1"/>
    <property type="molecule type" value="Genomic_DNA"/>
</dbReference>